<proteinExistence type="predicted"/>
<reference evidence="3" key="1">
    <citation type="journal article" date="2019" name="Int. J. Syst. Evol. Microbiol.">
        <title>The Global Catalogue of Microorganisms (GCM) 10K type strain sequencing project: providing services to taxonomists for standard genome sequencing and annotation.</title>
        <authorList>
            <consortium name="The Broad Institute Genomics Platform"/>
            <consortium name="The Broad Institute Genome Sequencing Center for Infectious Disease"/>
            <person name="Wu L."/>
            <person name="Ma J."/>
        </authorList>
    </citation>
    <scope>NUCLEOTIDE SEQUENCE [LARGE SCALE GENOMIC DNA]</scope>
    <source>
        <strain evidence="3">KCTC 23707</strain>
    </source>
</reference>
<evidence type="ECO:0000313" key="2">
    <source>
        <dbReference type="EMBL" id="MFD2260645.1"/>
    </source>
</evidence>
<dbReference type="EMBL" id="JBHUIR010000049">
    <property type="protein sequence ID" value="MFD2260645.1"/>
    <property type="molecule type" value="Genomic_DNA"/>
</dbReference>
<sequence length="341" mass="35721">MDTSAVLGIAERIDRIVTTDVGARRVIDPLYQWARARQGRPLCLLAAEKLLERAAKGKPVLIATGWPDRPNVSVSIAESDGPVGAAALARALHRATGAVPVILIEEQLVPAMRTVLQAAGLRAQALEECFLAAENRAPIHAAAILPLPVDPDEAMRAAEEFFRRHAPTAFVSIEKGGLNSEGRISTSLGADTTSSHGKADFFMRGALAAGMPAIGVGDGGNELGMGLIAAEIRQHLRHGDKFAPDLVPDVLVAAAVSNWGAYGIAACIAALTQDIDNFHTATIEEDMLRAAAGAGLIDGMTGWVEPSADGIPLPAQKAVVELLRTTVQLGLNPGRTESPLL</sequence>
<dbReference type="Gene3D" id="3.90.1640.20">
    <property type="entry name" value="TON_0340"/>
    <property type="match status" value="1"/>
</dbReference>
<evidence type="ECO:0000259" key="1">
    <source>
        <dbReference type="Pfam" id="PF14336"/>
    </source>
</evidence>
<dbReference type="Proteomes" id="UP001597373">
    <property type="component" value="Unassembled WGS sequence"/>
</dbReference>
<dbReference type="RefSeq" id="WP_345099751.1">
    <property type="nucleotide sequence ID" value="NZ_BAABGS010000070.1"/>
</dbReference>
<organism evidence="2 3">
    <name type="scientific">Chelativorans composti</name>
    <dbReference type="NCBI Taxonomy" id="768533"/>
    <lineage>
        <taxon>Bacteria</taxon>
        <taxon>Pseudomonadati</taxon>
        <taxon>Pseudomonadota</taxon>
        <taxon>Alphaproteobacteria</taxon>
        <taxon>Hyphomicrobiales</taxon>
        <taxon>Phyllobacteriaceae</taxon>
        <taxon>Chelativorans</taxon>
    </lineage>
</organism>
<dbReference type="Pfam" id="PF14336">
    <property type="entry name" value="GLUCM-like_C"/>
    <property type="match status" value="1"/>
</dbReference>
<accession>A0ABW5DIU0</accession>
<comment type="caution">
    <text evidence="2">The sequence shown here is derived from an EMBL/GenBank/DDBJ whole genome shotgun (WGS) entry which is preliminary data.</text>
</comment>
<dbReference type="PANTHER" id="PTHR32022">
    <property type="entry name" value="D-GLUTAMATE CYCLASE, MITOCHONDRIAL"/>
    <property type="match status" value="1"/>
</dbReference>
<keyword evidence="3" id="KW-1185">Reference proteome</keyword>
<dbReference type="InterPro" id="IPR025504">
    <property type="entry name" value="GLUCM_C"/>
</dbReference>
<protein>
    <submittedName>
        <fullName evidence="2">Glutamate cyclase domain-containing protein</fullName>
    </submittedName>
</protein>
<feature type="domain" description="D-glutamate cyclase-like C-terminal" evidence="1">
    <location>
        <begin position="40"/>
        <end position="324"/>
    </location>
</feature>
<evidence type="ECO:0000313" key="3">
    <source>
        <dbReference type="Proteomes" id="UP001597373"/>
    </source>
</evidence>
<gene>
    <name evidence="2" type="ORF">ACFSMZ_12855</name>
</gene>
<name>A0ABW5DIU0_9HYPH</name>
<dbReference type="PANTHER" id="PTHR32022:SF10">
    <property type="entry name" value="D-GLUTAMATE CYCLASE, MITOCHONDRIAL"/>
    <property type="match status" value="1"/>
</dbReference>